<feature type="compositionally biased region" description="Polar residues" evidence="13">
    <location>
        <begin position="90"/>
        <end position="99"/>
    </location>
</feature>
<dbReference type="GO" id="GO:0007018">
    <property type="term" value="P:microtubule-based movement"/>
    <property type="evidence" value="ECO:0007669"/>
    <property type="project" value="InterPro"/>
</dbReference>
<dbReference type="SUPFAM" id="SSF52540">
    <property type="entry name" value="P-loop containing nucleoside triphosphate hydrolases"/>
    <property type="match status" value="1"/>
</dbReference>
<dbReference type="InterPro" id="IPR027417">
    <property type="entry name" value="P-loop_NTPase"/>
</dbReference>
<dbReference type="Pfam" id="PF00225">
    <property type="entry name" value="Kinesin"/>
    <property type="match status" value="1"/>
</dbReference>
<keyword evidence="8 10" id="KW-0505">Motor protein</keyword>
<evidence type="ECO:0000259" key="14">
    <source>
        <dbReference type="PROSITE" id="PS50067"/>
    </source>
</evidence>
<evidence type="ECO:0000256" key="13">
    <source>
        <dbReference type="SAM" id="MobiDB-lite"/>
    </source>
</evidence>
<dbReference type="GO" id="GO:0005524">
    <property type="term" value="F:ATP binding"/>
    <property type="evidence" value="ECO:0007669"/>
    <property type="project" value="UniProtKB-UniRule"/>
</dbReference>
<name>A0AAD4KEC8_9EURO</name>
<feature type="compositionally biased region" description="Polar residues" evidence="13">
    <location>
        <begin position="18"/>
        <end position="28"/>
    </location>
</feature>
<keyword evidence="16" id="KW-1185">Reference proteome</keyword>
<evidence type="ECO:0000256" key="2">
    <source>
        <dbReference type="ARBA" id="ARBA00010899"/>
    </source>
</evidence>
<dbReference type="PANTHER" id="PTHR47972">
    <property type="entry name" value="KINESIN-LIKE PROTEIN KLP-3"/>
    <property type="match status" value="1"/>
</dbReference>
<comment type="caution">
    <text evidence="15">The sequence shown here is derived from an EMBL/GenBank/DDBJ whole genome shotgun (WGS) entry which is preliminary data.</text>
</comment>
<evidence type="ECO:0000256" key="4">
    <source>
        <dbReference type="ARBA" id="ARBA00022701"/>
    </source>
</evidence>
<evidence type="ECO:0000256" key="1">
    <source>
        <dbReference type="ARBA" id="ARBA00004245"/>
    </source>
</evidence>
<sequence length="767" mass="85937">MESRSINKSRIPPAGLTEMNSAKTNSRSGLKLPGFATTNVKPSSIARPAASSNADPRTSKMANGAARQHGRTNSMSSSVSSRPTQSRTTAASSFSQTVGPTSRTSTSRPQTSMSNRRPGTSSISRPKTSLDTHEEESPNSVLGKRKAWDHDSRMQDFENMFGTIYHKIHEAGQSSDVMKDAVNLYKTRVDELEKTRDELMDTNCALRIELESMKSKLSTTETALRNAERDQEIAMDESQQRMRIEAETIKQESQKQIHNLHSQHQNEVEELKRRFEKEFEYERNLRQREISQVNSQNALDSQRVQMEVATKEREIQKLERDLRSAFDDIEVEKSKNRDLRNNLNTASSNSVTLESSIRALKARIEFLESGSQEQSQAFERLQQQLESALAETNEATEKLRKEETLRRKLHNQVQELKGNIRVFCRVRPPLDFEPPSEVAQIAFPDDAEESKEISVMGPEERSSLGVVSRRNNAFSFDHVFGPSSMNSDVFEEISQLVQSALDGYNVCIFCYGQTGSGKTHTMSSQDGMIPRAVHQIYDTAKNLEDKGWTYTMEGNFVEVYNENLNDLLGKADEFDKKKHEIRHDMQKCKTTITDVNTVTLDSPEMVETILKRAAANRSVAATKANERSSRSHSVFILRLLGRNSITGECSEGTLNLVDLAGSERLSHSGATGDRLKETQNINRSLSCLGDVIGALGQGKDGGHIPYRNSKLTYLLQFSLGGNSKTLMFVMVSPLQTHLGETLTSLKFATKVHNTHIGTARRVAKVQN</sequence>
<evidence type="ECO:0000256" key="9">
    <source>
        <dbReference type="ARBA" id="ARBA00023212"/>
    </source>
</evidence>
<accession>A0AAD4KEC8</accession>
<dbReference type="InterPro" id="IPR036961">
    <property type="entry name" value="Kinesin_motor_dom_sf"/>
</dbReference>
<keyword evidence="9" id="KW-0206">Cytoskeleton</keyword>
<keyword evidence="7 12" id="KW-0175">Coiled coil</keyword>
<evidence type="ECO:0000256" key="12">
    <source>
        <dbReference type="SAM" id="Coils"/>
    </source>
</evidence>
<feature type="coiled-coil region" evidence="12">
    <location>
        <begin position="182"/>
        <end position="230"/>
    </location>
</feature>
<evidence type="ECO:0000256" key="3">
    <source>
        <dbReference type="ARBA" id="ARBA00022490"/>
    </source>
</evidence>
<dbReference type="GO" id="GO:0005874">
    <property type="term" value="C:microtubule"/>
    <property type="evidence" value="ECO:0007669"/>
    <property type="project" value="UniProtKB-KW"/>
</dbReference>
<evidence type="ECO:0000256" key="11">
    <source>
        <dbReference type="RuleBase" id="RU000394"/>
    </source>
</evidence>
<feature type="compositionally biased region" description="Low complexity" evidence="13">
    <location>
        <begin position="100"/>
        <end position="112"/>
    </location>
</feature>
<dbReference type="EMBL" id="JAJTJA010000014">
    <property type="protein sequence ID" value="KAH8690242.1"/>
    <property type="molecule type" value="Genomic_DNA"/>
</dbReference>
<dbReference type="GO" id="GO:0008569">
    <property type="term" value="F:minus-end-directed microtubule motor activity"/>
    <property type="evidence" value="ECO:0007669"/>
    <property type="project" value="UniProtKB-ARBA"/>
</dbReference>
<dbReference type="FunFam" id="3.40.850.10:FF:000065">
    <property type="entry name" value="Kinesin-like protein"/>
    <property type="match status" value="1"/>
</dbReference>
<keyword evidence="6 10" id="KW-0067">ATP-binding</keyword>
<evidence type="ECO:0000256" key="5">
    <source>
        <dbReference type="ARBA" id="ARBA00022741"/>
    </source>
</evidence>
<dbReference type="Proteomes" id="UP001201262">
    <property type="component" value="Unassembled WGS sequence"/>
</dbReference>
<dbReference type="PANTHER" id="PTHR47972:SF45">
    <property type="entry name" value="PROTEIN CLARET SEGREGATIONAL"/>
    <property type="match status" value="1"/>
</dbReference>
<dbReference type="SMART" id="SM00129">
    <property type="entry name" value="KISc"/>
    <property type="match status" value="1"/>
</dbReference>
<dbReference type="AlphaFoldDB" id="A0AAD4KEC8"/>
<evidence type="ECO:0000256" key="6">
    <source>
        <dbReference type="ARBA" id="ARBA00022840"/>
    </source>
</evidence>
<dbReference type="InterPro" id="IPR001752">
    <property type="entry name" value="Kinesin_motor_dom"/>
</dbReference>
<feature type="coiled-coil region" evidence="12">
    <location>
        <begin position="301"/>
        <end position="419"/>
    </location>
</feature>
<comment type="subcellular location">
    <subcellularLocation>
        <location evidence="1">Cytoplasm</location>
        <location evidence="1">Cytoskeleton</location>
    </subcellularLocation>
</comment>
<feature type="region of interest" description="Disordered" evidence="13">
    <location>
        <begin position="1"/>
        <end position="147"/>
    </location>
</feature>
<dbReference type="GO" id="GO:0090307">
    <property type="term" value="P:mitotic spindle assembly"/>
    <property type="evidence" value="ECO:0007669"/>
    <property type="project" value="UniProtKB-ARBA"/>
</dbReference>
<dbReference type="PRINTS" id="PR00380">
    <property type="entry name" value="KINESINHEAVY"/>
</dbReference>
<dbReference type="RefSeq" id="XP_046066525.1">
    <property type="nucleotide sequence ID" value="XM_046217479.1"/>
</dbReference>
<feature type="compositionally biased region" description="Polar residues" evidence="13">
    <location>
        <begin position="113"/>
        <end position="127"/>
    </location>
</feature>
<keyword evidence="4 11" id="KW-0493">Microtubule</keyword>
<dbReference type="Gene3D" id="3.40.850.10">
    <property type="entry name" value="Kinesin motor domain"/>
    <property type="match status" value="1"/>
</dbReference>
<keyword evidence="5 10" id="KW-0547">Nucleotide-binding</keyword>
<dbReference type="InterPro" id="IPR019821">
    <property type="entry name" value="Kinesin_motor_CS"/>
</dbReference>
<dbReference type="GO" id="GO:0008017">
    <property type="term" value="F:microtubule binding"/>
    <property type="evidence" value="ECO:0007669"/>
    <property type="project" value="InterPro"/>
</dbReference>
<organism evidence="15 16">
    <name type="scientific">Talaromyces proteolyticus</name>
    <dbReference type="NCBI Taxonomy" id="1131652"/>
    <lineage>
        <taxon>Eukaryota</taxon>
        <taxon>Fungi</taxon>
        <taxon>Dikarya</taxon>
        <taxon>Ascomycota</taxon>
        <taxon>Pezizomycotina</taxon>
        <taxon>Eurotiomycetes</taxon>
        <taxon>Eurotiomycetidae</taxon>
        <taxon>Eurotiales</taxon>
        <taxon>Trichocomaceae</taxon>
        <taxon>Talaromyces</taxon>
        <taxon>Talaromyces sect. Bacilispori</taxon>
    </lineage>
</organism>
<evidence type="ECO:0000256" key="8">
    <source>
        <dbReference type="ARBA" id="ARBA00023175"/>
    </source>
</evidence>
<feature type="domain" description="Kinesin motor" evidence="14">
    <location>
        <begin position="419"/>
        <end position="754"/>
    </location>
</feature>
<comment type="similarity">
    <text evidence="2">Belongs to the TRAFAC class myosin-kinesin ATPase superfamily. Kinesin family. KIN-14 subfamily.</text>
</comment>
<dbReference type="GeneID" id="70247766"/>
<feature type="compositionally biased region" description="Low complexity" evidence="13">
    <location>
        <begin position="71"/>
        <end position="89"/>
    </location>
</feature>
<dbReference type="PROSITE" id="PS00411">
    <property type="entry name" value="KINESIN_MOTOR_1"/>
    <property type="match status" value="1"/>
</dbReference>
<evidence type="ECO:0000256" key="7">
    <source>
        <dbReference type="ARBA" id="ARBA00023054"/>
    </source>
</evidence>
<evidence type="ECO:0000256" key="10">
    <source>
        <dbReference type="PROSITE-ProRule" id="PRU00283"/>
    </source>
</evidence>
<protein>
    <recommendedName>
        <fullName evidence="11">Kinesin-like protein</fullName>
    </recommendedName>
</protein>
<dbReference type="CDD" id="cd01366">
    <property type="entry name" value="KISc_C_terminal"/>
    <property type="match status" value="1"/>
</dbReference>
<reference evidence="15" key="1">
    <citation type="submission" date="2021-12" db="EMBL/GenBank/DDBJ databases">
        <title>Convergent genome expansion in fungi linked to evolution of root-endophyte symbiosis.</title>
        <authorList>
            <consortium name="DOE Joint Genome Institute"/>
            <person name="Ke Y.-H."/>
            <person name="Bonito G."/>
            <person name="Liao H.-L."/>
            <person name="Looney B."/>
            <person name="Rojas-Flechas A."/>
            <person name="Nash J."/>
            <person name="Hameed K."/>
            <person name="Schadt C."/>
            <person name="Martin F."/>
            <person name="Crous P.W."/>
            <person name="Miettinen O."/>
            <person name="Magnuson J.K."/>
            <person name="Labbe J."/>
            <person name="Jacobson D."/>
            <person name="Doktycz M.J."/>
            <person name="Veneault-Fourrey C."/>
            <person name="Kuo A."/>
            <person name="Mondo S."/>
            <person name="Calhoun S."/>
            <person name="Riley R."/>
            <person name="Ohm R."/>
            <person name="LaButti K."/>
            <person name="Andreopoulos B."/>
            <person name="Pangilinan J."/>
            <person name="Nolan M."/>
            <person name="Tritt A."/>
            <person name="Clum A."/>
            <person name="Lipzen A."/>
            <person name="Daum C."/>
            <person name="Barry K."/>
            <person name="Grigoriev I.V."/>
            <person name="Vilgalys R."/>
        </authorList>
    </citation>
    <scope>NUCLEOTIDE SEQUENCE</scope>
    <source>
        <strain evidence="15">PMI_201</strain>
    </source>
</reference>
<dbReference type="InterPro" id="IPR027640">
    <property type="entry name" value="Kinesin-like_fam"/>
</dbReference>
<gene>
    <name evidence="15" type="ORF">BGW36DRAFT_390437</name>
</gene>
<evidence type="ECO:0000313" key="15">
    <source>
        <dbReference type="EMBL" id="KAH8690242.1"/>
    </source>
</evidence>
<evidence type="ECO:0000313" key="16">
    <source>
        <dbReference type="Proteomes" id="UP001201262"/>
    </source>
</evidence>
<feature type="binding site" evidence="10">
    <location>
        <begin position="512"/>
        <end position="519"/>
    </location>
    <ligand>
        <name>ATP</name>
        <dbReference type="ChEBI" id="CHEBI:30616"/>
    </ligand>
</feature>
<keyword evidence="3" id="KW-0963">Cytoplasm</keyword>
<proteinExistence type="inferred from homology"/>
<dbReference type="PROSITE" id="PS50067">
    <property type="entry name" value="KINESIN_MOTOR_2"/>
    <property type="match status" value="1"/>
</dbReference>